<organism evidence="2 3">
    <name type="scientific">Stylosanthes scabra</name>
    <dbReference type="NCBI Taxonomy" id="79078"/>
    <lineage>
        <taxon>Eukaryota</taxon>
        <taxon>Viridiplantae</taxon>
        <taxon>Streptophyta</taxon>
        <taxon>Embryophyta</taxon>
        <taxon>Tracheophyta</taxon>
        <taxon>Spermatophyta</taxon>
        <taxon>Magnoliopsida</taxon>
        <taxon>eudicotyledons</taxon>
        <taxon>Gunneridae</taxon>
        <taxon>Pentapetalae</taxon>
        <taxon>rosids</taxon>
        <taxon>fabids</taxon>
        <taxon>Fabales</taxon>
        <taxon>Fabaceae</taxon>
        <taxon>Papilionoideae</taxon>
        <taxon>50 kb inversion clade</taxon>
        <taxon>dalbergioids sensu lato</taxon>
        <taxon>Dalbergieae</taxon>
        <taxon>Pterocarpus clade</taxon>
        <taxon>Stylosanthes</taxon>
    </lineage>
</organism>
<accession>A0ABU6QGB1</accession>
<sequence length="126" mass="14084">MYRHISKGGWTFSDQDHGWQVSDCIAEGLKSKKGGIGAWEPTGAQEWLELLNPTEFFGDIVVEHESVECTGSAIQALVLFKKLYPEHSKSVDLHTSRWKIKYGSHGMGFDGPNSCRASRERCRASP</sequence>
<reference evidence="2 3" key="1">
    <citation type="journal article" date="2023" name="Plants (Basel)">
        <title>Bridging the Gap: Combining Genomics and Transcriptomics Approaches to Understand Stylosanthes scabra, an Orphan Legume from the Brazilian Caatinga.</title>
        <authorList>
            <person name="Ferreira-Neto J.R.C."/>
            <person name="da Silva M.D."/>
            <person name="Binneck E."/>
            <person name="de Melo N.F."/>
            <person name="da Silva R.H."/>
            <person name="de Melo A.L.T.M."/>
            <person name="Pandolfi V."/>
            <person name="Bustamante F.O."/>
            <person name="Brasileiro-Vidal A.C."/>
            <person name="Benko-Iseppon A.M."/>
        </authorList>
    </citation>
    <scope>NUCLEOTIDE SEQUENCE [LARGE SCALE GENOMIC DNA]</scope>
    <source>
        <tissue evidence="2">Leaves</tissue>
    </source>
</reference>
<dbReference type="PANTHER" id="PTHR11764:SF58">
    <property type="entry name" value="BETA-AMYRIN SYNTHASE-RELATED"/>
    <property type="match status" value="1"/>
</dbReference>
<proteinExistence type="predicted"/>
<dbReference type="SUPFAM" id="SSF48239">
    <property type="entry name" value="Terpenoid cyclases/Protein prenyltransferases"/>
    <property type="match status" value="1"/>
</dbReference>
<gene>
    <name evidence="2" type="primary">GGBAS1_6</name>
    <name evidence="2" type="ORF">PIB30_043493</name>
</gene>
<dbReference type="Gene3D" id="1.50.10.20">
    <property type="match status" value="1"/>
</dbReference>
<name>A0ABU6QGB1_9FABA</name>
<dbReference type="PANTHER" id="PTHR11764">
    <property type="entry name" value="TERPENE CYCLASE/MUTASE FAMILY MEMBER"/>
    <property type="match status" value="1"/>
</dbReference>
<evidence type="ECO:0000313" key="2">
    <source>
        <dbReference type="EMBL" id="MED6110496.1"/>
    </source>
</evidence>
<dbReference type="EMBL" id="JASCZI010000254">
    <property type="protein sequence ID" value="MED6110496.1"/>
    <property type="molecule type" value="Genomic_DNA"/>
</dbReference>
<dbReference type="Proteomes" id="UP001341840">
    <property type="component" value="Unassembled WGS sequence"/>
</dbReference>
<dbReference type="InterPro" id="IPR008930">
    <property type="entry name" value="Terpenoid_cyclase/PrenylTrfase"/>
</dbReference>
<protein>
    <submittedName>
        <fullName evidence="2">Beta-amyrin synthase</fullName>
    </submittedName>
</protein>
<comment type="caution">
    <text evidence="2">The sequence shown here is derived from an EMBL/GenBank/DDBJ whole genome shotgun (WGS) entry which is preliminary data.</text>
</comment>
<evidence type="ECO:0000256" key="1">
    <source>
        <dbReference type="ARBA" id="ARBA00023235"/>
    </source>
</evidence>
<dbReference type="InterPro" id="IPR018333">
    <property type="entry name" value="Squalene_cyclase"/>
</dbReference>
<keyword evidence="1" id="KW-0413">Isomerase</keyword>
<keyword evidence="3" id="KW-1185">Reference proteome</keyword>
<evidence type="ECO:0000313" key="3">
    <source>
        <dbReference type="Proteomes" id="UP001341840"/>
    </source>
</evidence>